<feature type="compositionally biased region" description="Polar residues" evidence="2">
    <location>
        <begin position="36"/>
        <end position="47"/>
    </location>
</feature>
<protein>
    <submittedName>
        <fullName evidence="3">T-complex 11, testis-specific-like 1</fullName>
    </submittedName>
</protein>
<comment type="similarity">
    <text evidence="1">Belongs to the TCP11 family.</text>
</comment>
<feature type="compositionally biased region" description="Basic and acidic residues" evidence="2">
    <location>
        <begin position="1"/>
        <end position="30"/>
    </location>
</feature>
<evidence type="ECO:0000256" key="2">
    <source>
        <dbReference type="SAM" id="MobiDB-lite"/>
    </source>
</evidence>
<dbReference type="InterPro" id="IPR008862">
    <property type="entry name" value="Tcp11"/>
</dbReference>
<evidence type="ECO:0000313" key="3">
    <source>
        <dbReference type="Ensembl" id="ENSSPAP00000022590.1"/>
    </source>
</evidence>
<dbReference type="PANTHER" id="PTHR12832:SF15">
    <property type="entry name" value="T-COMPLEX PROTEIN 11-LIKE PROTEIN 1"/>
    <property type="match status" value="1"/>
</dbReference>
<organism evidence="3">
    <name type="scientific">Stegastes partitus</name>
    <name type="common">bicolor damselfish</name>
    <dbReference type="NCBI Taxonomy" id="144197"/>
    <lineage>
        <taxon>Eukaryota</taxon>
        <taxon>Metazoa</taxon>
        <taxon>Chordata</taxon>
        <taxon>Craniata</taxon>
        <taxon>Vertebrata</taxon>
        <taxon>Euteleostomi</taxon>
        <taxon>Actinopterygii</taxon>
        <taxon>Neopterygii</taxon>
        <taxon>Teleostei</taxon>
        <taxon>Neoteleostei</taxon>
        <taxon>Acanthomorphata</taxon>
        <taxon>Ovalentaria</taxon>
        <taxon>Pomacentridae</taxon>
        <taxon>Stegastes</taxon>
    </lineage>
</organism>
<reference evidence="3" key="1">
    <citation type="submission" date="2023-09" db="UniProtKB">
        <authorList>
            <consortium name="Ensembl"/>
        </authorList>
    </citation>
    <scope>IDENTIFICATION</scope>
</reference>
<accession>A0A3B5ANY8</accession>
<dbReference type="GeneTree" id="ENSGT00940000157402"/>
<feature type="region of interest" description="Disordered" evidence="2">
    <location>
        <begin position="1"/>
        <end position="53"/>
    </location>
</feature>
<evidence type="ECO:0000256" key="1">
    <source>
        <dbReference type="ARBA" id="ARBA00010954"/>
    </source>
</evidence>
<dbReference type="AlphaFoldDB" id="A0A3B5ANY8"/>
<dbReference type="Pfam" id="PF05794">
    <property type="entry name" value="Tcp11"/>
    <property type="match status" value="2"/>
</dbReference>
<name>A0A3B5ANY8_9TELE</name>
<dbReference type="GO" id="GO:0007165">
    <property type="term" value="P:signal transduction"/>
    <property type="evidence" value="ECO:0007669"/>
    <property type="project" value="TreeGrafter"/>
</dbReference>
<sequence>MPKEADQREGGGDKEAKDERRQEASEETVRKRVRANTPSPHRGNTPQASPPRFVSVEELMETAKGVTNMALAHEIMVNQAFQVKPTELPEGSLERRVKEIMHKAFWDCLEAQLKEEPPSYDHAIKLLAEIKEVSVGILYFGFGGVTVDRKGLGLVRVAASMRHYEATLSPADALDYTEKWLEETVKCLKESEAAGCSAASSDSHLPLNVHNQAYLRLLRWDHASDPFPETVLMDQVRFQEMQQEADQLVLLSSVLLIVYTTTGEAISGLPGLMETLKNTVSVMIADMHAPSFSLQEALATLGEKLCVELSQSLSRHGFSPFSADRSSALKGQISATVQPDNTVRKLMESRLQSYLLASLESSQHKTPPPLPGGLAPVSRELKELAVRFSRLVTFNKLVFSPFYQKILQKMVTSGESPET</sequence>
<proteinExistence type="inferred from homology"/>
<dbReference type="PANTHER" id="PTHR12832">
    <property type="entry name" value="TESTIS-SPECIFIC PROTEIN PBS13 T-COMPLEX 11"/>
    <property type="match status" value="1"/>
</dbReference>
<dbReference type="STRING" id="144197.ENSSPAP00000022590"/>
<dbReference type="Ensembl" id="ENSSPAT00000022955.1">
    <property type="protein sequence ID" value="ENSSPAP00000022590.1"/>
    <property type="gene ID" value="ENSSPAG00000017057.1"/>
</dbReference>